<protein>
    <recommendedName>
        <fullName evidence="3">alpha-L-fucosidase</fullName>
        <ecNumber evidence="3">3.2.1.51</ecNumber>
    </recommendedName>
</protein>
<comment type="similarity">
    <text evidence="2">Belongs to the glycosyl hydrolase 29 family.</text>
</comment>
<dbReference type="Pfam" id="PF01120">
    <property type="entry name" value="Alpha_L_fucos"/>
    <property type="match status" value="1"/>
</dbReference>
<dbReference type="EC" id="3.2.1.51" evidence="3"/>
<dbReference type="AlphaFoldDB" id="F4C3M7"/>
<dbReference type="PANTHER" id="PTHR10030">
    <property type="entry name" value="ALPHA-L-FUCOSIDASE"/>
    <property type="match status" value="1"/>
</dbReference>
<dbReference type="GO" id="GO:0005764">
    <property type="term" value="C:lysosome"/>
    <property type="evidence" value="ECO:0007669"/>
    <property type="project" value="TreeGrafter"/>
</dbReference>
<dbReference type="GO" id="GO:0006004">
    <property type="term" value="P:fucose metabolic process"/>
    <property type="evidence" value="ECO:0007669"/>
    <property type="project" value="InterPro"/>
</dbReference>
<dbReference type="STRING" id="743722.Sph21_2868"/>
<accession>F4C3M7</accession>
<keyword evidence="7" id="KW-0472">Membrane</keyword>
<dbReference type="InterPro" id="IPR000933">
    <property type="entry name" value="Glyco_hydro_29"/>
</dbReference>
<dbReference type="PANTHER" id="PTHR10030:SF37">
    <property type="entry name" value="ALPHA-L-FUCOSIDASE-RELATED"/>
    <property type="match status" value="1"/>
</dbReference>
<dbReference type="Gene3D" id="3.20.20.80">
    <property type="entry name" value="Glycosidases"/>
    <property type="match status" value="1"/>
</dbReference>
<dbReference type="Gene3D" id="2.60.40.1180">
    <property type="entry name" value="Golgi alpha-mannosidase II"/>
    <property type="match status" value="1"/>
</dbReference>
<evidence type="ECO:0000256" key="3">
    <source>
        <dbReference type="ARBA" id="ARBA00012662"/>
    </source>
</evidence>
<keyword evidence="7" id="KW-0812">Transmembrane</keyword>
<reference evidence="9" key="1">
    <citation type="submission" date="2011-03" db="EMBL/GenBank/DDBJ databases">
        <title>Complete sequence of Sphingobacterium sp. 21.</title>
        <authorList>
            <consortium name="US DOE Joint Genome Institute"/>
            <person name="Lucas S."/>
            <person name="Copeland A."/>
            <person name="Lapidus A."/>
            <person name="Cheng J.-F."/>
            <person name="Goodwin L."/>
            <person name="Pitluck S."/>
            <person name="Davenport K."/>
            <person name="Detter J.C."/>
            <person name="Han C."/>
            <person name="Tapia R."/>
            <person name="Land M."/>
            <person name="Hauser L."/>
            <person name="Kyrpides N."/>
            <person name="Ivanova N."/>
            <person name="Ovchinnikova G."/>
            <person name="Pagani I."/>
            <person name="Siebers A.K."/>
            <person name="Allgaier M."/>
            <person name="Thelen M.P."/>
            <person name="Hugenholtz P."/>
            <person name="Woyke T."/>
        </authorList>
    </citation>
    <scope>NUCLEOTIDE SEQUENCE</scope>
    <source>
        <strain evidence="9">21</strain>
    </source>
</reference>
<gene>
    <name evidence="9" type="ordered locus">Sph21_2868</name>
</gene>
<dbReference type="eggNOG" id="COG3669">
    <property type="taxonomic scope" value="Bacteria"/>
</dbReference>
<evidence type="ECO:0000313" key="9">
    <source>
        <dbReference type="EMBL" id="ADZ79415.1"/>
    </source>
</evidence>
<feature type="transmembrane region" description="Helical" evidence="7">
    <location>
        <begin position="21"/>
        <end position="40"/>
    </location>
</feature>
<dbReference type="PRINTS" id="PR00741">
    <property type="entry name" value="GLHYDRLASE29"/>
</dbReference>
<keyword evidence="4" id="KW-0732">Signal</keyword>
<keyword evidence="5 9" id="KW-0378">Hydrolase</keyword>
<comment type="function">
    <text evidence="1">Alpha-L-fucosidase is responsible for hydrolyzing the alpha-1,6-linked fucose joined to the reducing-end N-acetylglucosamine of the carbohydrate moieties of glycoproteins.</text>
</comment>
<dbReference type="InterPro" id="IPR017853">
    <property type="entry name" value="GH"/>
</dbReference>
<keyword evidence="6" id="KW-0326">Glycosidase</keyword>
<dbReference type="SUPFAM" id="SSF51445">
    <property type="entry name" value="(Trans)glycosidases"/>
    <property type="match status" value="1"/>
</dbReference>
<dbReference type="EMBL" id="CP002584">
    <property type="protein sequence ID" value="ADZ79415.1"/>
    <property type="molecule type" value="Genomic_DNA"/>
</dbReference>
<dbReference type="GO" id="GO:0016139">
    <property type="term" value="P:glycoside catabolic process"/>
    <property type="evidence" value="ECO:0007669"/>
    <property type="project" value="TreeGrafter"/>
</dbReference>
<dbReference type="PATRIC" id="fig|743722.3.peg.3062"/>
<dbReference type="InterPro" id="IPR057739">
    <property type="entry name" value="Glyco_hydro_29_N"/>
</dbReference>
<evidence type="ECO:0000256" key="4">
    <source>
        <dbReference type="ARBA" id="ARBA00022729"/>
    </source>
</evidence>
<feature type="domain" description="Glycoside hydrolase family 29 N-terminal" evidence="8">
    <location>
        <begin position="76"/>
        <end position="407"/>
    </location>
</feature>
<dbReference type="KEGG" id="shg:Sph21_2868"/>
<proteinExistence type="inferred from homology"/>
<evidence type="ECO:0000259" key="8">
    <source>
        <dbReference type="Pfam" id="PF01120"/>
    </source>
</evidence>
<evidence type="ECO:0000256" key="1">
    <source>
        <dbReference type="ARBA" id="ARBA00004071"/>
    </source>
</evidence>
<evidence type="ECO:0000256" key="7">
    <source>
        <dbReference type="SAM" id="Phobius"/>
    </source>
</evidence>
<dbReference type="SMART" id="SM00812">
    <property type="entry name" value="Alpha_L_fucos"/>
    <property type="match status" value="1"/>
</dbReference>
<evidence type="ECO:0000256" key="5">
    <source>
        <dbReference type="ARBA" id="ARBA00022801"/>
    </source>
</evidence>
<keyword evidence="7" id="KW-1133">Transmembrane helix</keyword>
<organism evidence="9">
    <name type="scientific">Sphingobacterium sp. (strain 21)</name>
    <dbReference type="NCBI Taxonomy" id="743722"/>
    <lineage>
        <taxon>Bacteria</taxon>
        <taxon>Pseudomonadati</taxon>
        <taxon>Bacteroidota</taxon>
        <taxon>Sphingobacteriia</taxon>
        <taxon>Sphingobacteriales</taxon>
        <taxon>Sphingobacteriaceae</taxon>
        <taxon>Sphingobacterium</taxon>
    </lineage>
</organism>
<name>F4C3M7_SPHS2</name>
<dbReference type="InterPro" id="IPR016286">
    <property type="entry name" value="FUC_metazoa-typ"/>
</dbReference>
<dbReference type="InterPro" id="IPR013780">
    <property type="entry name" value="Glyco_hydro_b"/>
</dbReference>
<dbReference type="HOGENOM" id="CLU_002934_0_1_10"/>
<sequence>MWVEDDCRNLITDKIMRKRNYLLYFQVFSIACMLNTALYAQDVGDEGTKMYNDPKMRDITAIEEAKAGWWTAAMRKHNQRIAWWREAKFGMFIHWGVYSHAGGEWKGKEVGGYAEHLMRKEKISRRDYLALAKQFNPVHFNAEQWVLAAKKAGMNYFIVTAKHHDGFAMYNTQYSDFNSIKQTPFHRDPMAEIAQACRKYGMKFGFYYSHAFDWEHPDAPGNDWEYHNPGGDKLIGGADWYDKHPGWLPKAQRYVNEKAIPQIRELLLNYHPDILWFDTPHKLPFSENLRILKAIRETDPEVVVNGRLARSTAGNFGDYLNTADRPAEFYPVKGDWEAIPTTNESYGYSKYDHSHKPASFFIRLLAKAASRGGNLLMNVGPMGDGAFDPKDTRILDSIGIWINKNKESIYGSTPTTLPVQSWGVVTQREDKLYLHVFNWPKDGRLLVGGLKNEIRRAYCLNNQKKNLATARITLEDLAIELPAQAPDPVNSVIVIELKNKVLSVDNARLLNDHIPNRLLAFDAILIGKEFKYGDGKSNRYYVDGWKTCKQKMYWPIRVIKPAPYRLRIKYSANTLGSLYEISIGEKMLKGETKKNKPNEDFVIDDLGEIALTDSRSMLELKADRIVGDELMKLFEIQLIPINP</sequence>
<dbReference type="GO" id="GO:0004560">
    <property type="term" value="F:alpha-L-fucosidase activity"/>
    <property type="evidence" value="ECO:0007669"/>
    <property type="project" value="InterPro"/>
</dbReference>
<evidence type="ECO:0000256" key="2">
    <source>
        <dbReference type="ARBA" id="ARBA00007951"/>
    </source>
</evidence>
<evidence type="ECO:0000256" key="6">
    <source>
        <dbReference type="ARBA" id="ARBA00023295"/>
    </source>
</evidence>